<dbReference type="InterPro" id="IPR013839">
    <property type="entry name" value="DNAligase_adenylation"/>
</dbReference>
<comment type="caution">
    <text evidence="4">The sequence shown here is derived from an EMBL/GenBank/DDBJ whole genome shotgun (WGS) entry which is preliminary data.</text>
</comment>
<dbReference type="EMBL" id="JAUEMJ010000011">
    <property type="protein sequence ID" value="MDN3243053.1"/>
    <property type="molecule type" value="Genomic_DNA"/>
</dbReference>
<gene>
    <name evidence="4" type="ORF">QWI33_25250</name>
</gene>
<dbReference type="Gene3D" id="1.10.287.610">
    <property type="entry name" value="Helix hairpin bin"/>
    <property type="match status" value="1"/>
</dbReference>
<evidence type="ECO:0000259" key="3">
    <source>
        <dbReference type="SMART" id="SM00532"/>
    </source>
</evidence>
<dbReference type="Gene3D" id="3.30.470.30">
    <property type="entry name" value="DNA ligase/mRNA capping enzyme"/>
    <property type="match status" value="1"/>
</dbReference>
<name>A0ABT7YWR0_9ACTN</name>
<feature type="domain" description="NAD-dependent DNA ligase N-terminal" evidence="3">
    <location>
        <begin position="13"/>
        <end position="189"/>
    </location>
</feature>
<organism evidence="4 5">
    <name type="scientific">Glycomyces tritici</name>
    <dbReference type="NCBI Taxonomy" id="2665176"/>
    <lineage>
        <taxon>Bacteria</taxon>
        <taxon>Bacillati</taxon>
        <taxon>Actinomycetota</taxon>
        <taxon>Actinomycetes</taxon>
        <taxon>Glycomycetales</taxon>
        <taxon>Glycomycetaceae</taxon>
        <taxon>Glycomyces</taxon>
    </lineage>
</organism>
<dbReference type="PROSITE" id="PS01055">
    <property type="entry name" value="DNA_LIGASE_N1"/>
    <property type="match status" value="1"/>
</dbReference>
<keyword evidence="2" id="KW-0234">DNA repair</keyword>
<evidence type="ECO:0000256" key="2">
    <source>
        <dbReference type="ARBA" id="ARBA00023204"/>
    </source>
</evidence>
<accession>A0ABT7YWR0</accession>
<dbReference type="InterPro" id="IPR018239">
    <property type="entry name" value="DNA_ligase_AS"/>
</dbReference>
<keyword evidence="5" id="KW-1185">Reference proteome</keyword>
<evidence type="ECO:0000256" key="1">
    <source>
        <dbReference type="ARBA" id="ARBA00022763"/>
    </source>
</evidence>
<sequence>MTTIPAAPAVTIDTESDYLAAVAAARTAAEAYYGSGESGMDDDDYDRLLRGITAWEAEHPDEVAADSPTREVAAGVATGDVPHLVRMLSLGNVFSAEQLADWEASLQRRIGGRDVAGWVVEPKLDGVALAARYREGRLVQLVTRGDGSTGEDVSHVVGDLLGLPSELAEPVTVEIRYVERTFREILGVLQ</sequence>
<proteinExistence type="predicted"/>
<reference evidence="4" key="1">
    <citation type="submission" date="2023-06" db="EMBL/GenBank/DDBJ databases">
        <title>Gycomyces niveus sp.nov., a novel actinomycete isolated from soil in Shouguang.</title>
        <authorList>
            <person name="Yang X."/>
            <person name="Zhao J."/>
        </authorList>
    </citation>
    <scope>NUCLEOTIDE SEQUENCE</scope>
    <source>
        <strain evidence="4">NEAU C2</strain>
    </source>
</reference>
<keyword evidence="1" id="KW-0227">DNA damage</keyword>
<dbReference type="InterPro" id="IPR013840">
    <property type="entry name" value="DNAligase_N"/>
</dbReference>
<dbReference type="SMART" id="SM00532">
    <property type="entry name" value="LIGANc"/>
    <property type="match status" value="1"/>
</dbReference>
<protein>
    <recommendedName>
        <fullName evidence="3">NAD-dependent DNA ligase N-terminal domain-containing protein</fullName>
    </recommendedName>
</protein>
<dbReference type="Pfam" id="PF01653">
    <property type="entry name" value="DNA_ligase_aden"/>
    <property type="match status" value="1"/>
</dbReference>
<evidence type="ECO:0000313" key="4">
    <source>
        <dbReference type="EMBL" id="MDN3243053.1"/>
    </source>
</evidence>
<dbReference type="SUPFAM" id="SSF56091">
    <property type="entry name" value="DNA ligase/mRNA capping enzyme, catalytic domain"/>
    <property type="match status" value="1"/>
</dbReference>
<dbReference type="Proteomes" id="UP001171902">
    <property type="component" value="Unassembled WGS sequence"/>
</dbReference>
<evidence type="ECO:0000313" key="5">
    <source>
        <dbReference type="Proteomes" id="UP001171902"/>
    </source>
</evidence>